<sequence>MRHTTNASLSPSLGRDRGTGAEEQQGIQLSEGRLARDDGPPAVTDRLGRNSSQWSLIGRPSRDLLINSTSTTTTTTITITAFFIYKRGN</sequence>
<evidence type="ECO:0000313" key="2">
    <source>
        <dbReference type="EMBL" id="MPD01949.1"/>
    </source>
</evidence>
<proteinExistence type="predicted"/>
<dbReference type="AlphaFoldDB" id="A0A5B7KA34"/>
<protein>
    <submittedName>
        <fullName evidence="2">Uncharacterized protein</fullName>
    </submittedName>
</protein>
<gene>
    <name evidence="2" type="ORF">E2C01_097500</name>
</gene>
<dbReference type="EMBL" id="VSRR010129322">
    <property type="protein sequence ID" value="MPD01949.1"/>
    <property type="molecule type" value="Genomic_DNA"/>
</dbReference>
<evidence type="ECO:0000256" key="1">
    <source>
        <dbReference type="SAM" id="MobiDB-lite"/>
    </source>
</evidence>
<accession>A0A5B7KA34</accession>
<keyword evidence="3" id="KW-1185">Reference proteome</keyword>
<name>A0A5B7KA34_PORTR</name>
<reference evidence="2 3" key="1">
    <citation type="submission" date="2019-05" db="EMBL/GenBank/DDBJ databases">
        <title>Another draft genome of Portunus trituberculatus and its Hox gene families provides insights of decapod evolution.</title>
        <authorList>
            <person name="Jeong J.-H."/>
            <person name="Song I."/>
            <person name="Kim S."/>
            <person name="Choi T."/>
            <person name="Kim D."/>
            <person name="Ryu S."/>
            <person name="Kim W."/>
        </authorList>
    </citation>
    <scope>NUCLEOTIDE SEQUENCE [LARGE SCALE GENOMIC DNA]</scope>
    <source>
        <tissue evidence="2">Muscle</tissue>
    </source>
</reference>
<feature type="region of interest" description="Disordered" evidence="1">
    <location>
        <begin position="1"/>
        <end position="54"/>
    </location>
</feature>
<comment type="caution">
    <text evidence="2">The sequence shown here is derived from an EMBL/GenBank/DDBJ whole genome shotgun (WGS) entry which is preliminary data.</text>
</comment>
<organism evidence="2 3">
    <name type="scientific">Portunus trituberculatus</name>
    <name type="common">Swimming crab</name>
    <name type="synonym">Neptunus trituberculatus</name>
    <dbReference type="NCBI Taxonomy" id="210409"/>
    <lineage>
        <taxon>Eukaryota</taxon>
        <taxon>Metazoa</taxon>
        <taxon>Ecdysozoa</taxon>
        <taxon>Arthropoda</taxon>
        <taxon>Crustacea</taxon>
        <taxon>Multicrustacea</taxon>
        <taxon>Malacostraca</taxon>
        <taxon>Eumalacostraca</taxon>
        <taxon>Eucarida</taxon>
        <taxon>Decapoda</taxon>
        <taxon>Pleocyemata</taxon>
        <taxon>Brachyura</taxon>
        <taxon>Eubrachyura</taxon>
        <taxon>Portunoidea</taxon>
        <taxon>Portunidae</taxon>
        <taxon>Portuninae</taxon>
        <taxon>Portunus</taxon>
    </lineage>
</organism>
<feature type="compositionally biased region" description="Polar residues" evidence="1">
    <location>
        <begin position="1"/>
        <end position="11"/>
    </location>
</feature>
<dbReference type="Proteomes" id="UP000324222">
    <property type="component" value="Unassembled WGS sequence"/>
</dbReference>
<evidence type="ECO:0000313" key="3">
    <source>
        <dbReference type="Proteomes" id="UP000324222"/>
    </source>
</evidence>